<evidence type="ECO:0000313" key="3">
    <source>
        <dbReference type="EnsemblProtists" id="EKX48685"/>
    </source>
</evidence>
<protein>
    <submittedName>
        <fullName evidence="2 3">Uncharacterized protein</fullName>
    </submittedName>
</protein>
<evidence type="ECO:0000256" key="1">
    <source>
        <dbReference type="SAM" id="MobiDB-lite"/>
    </source>
</evidence>
<evidence type="ECO:0000313" key="2">
    <source>
        <dbReference type="EMBL" id="EKX48685.1"/>
    </source>
</evidence>
<dbReference type="PaxDb" id="55529-EKX48685"/>
<dbReference type="Proteomes" id="UP000011087">
    <property type="component" value="Unassembled WGS sequence"/>
</dbReference>
<dbReference type="OrthoDB" id="10420690at2759"/>
<dbReference type="OMA" id="MHNAYES"/>
<dbReference type="RefSeq" id="XP_005835665.1">
    <property type="nucleotide sequence ID" value="XM_005835608.1"/>
</dbReference>
<evidence type="ECO:0000313" key="4">
    <source>
        <dbReference type="Proteomes" id="UP000011087"/>
    </source>
</evidence>
<dbReference type="AlphaFoldDB" id="L1JKS5"/>
<dbReference type="HOGENOM" id="CLU_1039924_0_0_1"/>
<dbReference type="GeneID" id="17305553"/>
<gene>
    <name evidence="2" type="ORF">GUITHDRAFT_151655</name>
</gene>
<keyword evidence="4" id="KW-1185">Reference proteome</keyword>
<feature type="region of interest" description="Disordered" evidence="1">
    <location>
        <begin position="44"/>
        <end position="75"/>
    </location>
</feature>
<feature type="compositionally biased region" description="Polar residues" evidence="1">
    <location>
        <begin position="54"/>
        <end position="68"/>
    </location>
</feature>
<accession>L1JKS5</accession>
<dbReference type="KEGG" id="gtt:GUITHDRAFT_151655"/>
<feature type="region of interest" description="Disordered" evidence="1">
    <location>
        <begin position="1"/>
        <end position="23"/>
    </location>
</feature>
<feature type="region of interest" description="Disordered" evidence="1">
    <location>
        <begin position="109"/>
        <end position="137"/>
    </location>
</feature>
<dbReference type="EnsemblProtists" id="EKX48685">
    <property type="protein sequence ID" value="EKX48685"/>
    <property type="gene ID" value="GUITHDRAFT_151655"/>
</dbReference>
<reference evidence="3" key="3">
    <citation type="submission" date="2015-06" db="UniProtKB">
        <authorList>
            <consortium name="EnsemblProtists"/>
        </authorList>
    </citation>
    <scope>IDENTIFICATION</scope>
</reference>
<organism evidence="2">
    <name type="scientific">Guillardia theta (strain CCMP2712)</name>
    <name type="common">Cryptophyte</name>
    <dbReference type="NCBI Taxonomy" id="905079"/>
    <lineage>
        <taxon>Eukaryota</taxon>
        <taxon>Cryptophyceae</taxon>
        <taxon>Pyrenomonadales</taxon>
        <taxon>Geminigeraceae</taxon>
        <taxon>Guillardia</taxon>
    </lineage>
</organism>
<name>L1JKS5_GUITC</name>
<reference evidence="2 4" key="1">
    <citation type="journal article" date="2012" name="Nature">
        <title>Algal genomes reveal evolutionary mosaicism and the fate of nucleomorphs.</title>
        <authorList>
            <consortium name="DOE Joint Genome Institute"/>
            <person name="Curtis B.A."/>
            <person name="Tanifuji G."/>
            <person name="Burki F."/>
            <person name="Gruber A."/>
            <person name="Irimia M."/>
            <person name="Maruyama S."/>
            <person name="Arias M.C."/>
            <person name="Ball S.G."/>
            <person name="Gile G.H."/>
            <person name="Hirakawa Y."/>
            <person name="Hopkins J.F."/>
            <person name="Kuo A."/>
            <person name="Rensing S.A."/>
            <person name="Schmutz J."/>
            <person name="Symeonidi A."/>
            <person name="Elias M."/>
            <person name="Eveleigh R.J."/>
            <person name="Herman E.K."/>
            <person name="Klute M.J."/>
            <person name="Nakayama T."/>
            <person name="Obornik M."/>
            <person name="Reyes-Prieto A."/>
            <person name="Armbrust E.V."/>
            <person name="Aves S.J."/>
            <person name="Beiko R.G."/>
            <person name="Coutinho P."/>
            <person name="Dacks J.B."/>
            <person name="Durnford D.G."/>
            <person name="Fast N.M."/>
            <person name="Green B.R."/>
            <person name="Grisdale C.J."/>
            <person name="Hempel F."/>
            <person name="Henrissat B."/>
            <person name="Hoppner M.P."/>
            <person name="Ishida K."/>
            <person name="Kim E."/>
            <person name="Koreny L."/>
            <person name="Kroth P.G."/>
            <person name="Liu Y."/>
            <person name="Malik S.B."/>
            <person name="Maier U.G."/>
            <person name="McRose D."/>
            <person name="Mock T."/>
            <person name="Neilson J.A."/>
            <person name="Onodera N.T."/>
            <person name="Poole A.M."/>
            <person name="Pritham E.J."/>
            <person name="Richards T.A."/>
            <person name="Rocap G."/>
            <person name="Roy S.W."/>
            <person name="Sarai C."/>
            <person name="Schaack S."/>
            <person name="Shirato S."/>
            <person name="Slamovits C.H."/>
            <person name="Spencer D.F."/>
            <person name="Suzuki S."/>
            <person name="Worden A.Z."/>
            <person name="Zauner S."/>
            <person name="Barry K."/>
            <person name="Bell C."/>
            <person name="Bharti A.K."/>
            <person name="Crow J.A."/>
            <person name="Grimwood J."/>
            <person name="Kramer R."/>
            <person name="Lindquist E."/>
            <person name="Lucas S."/>
            <person name="Salamov A."/>
            <person name="McFadden G.I."/>
            <person name="Lane C.E."/>
            <person name="Keeling P.J."/>
            <person name="Gray M.W."/>
            <person name="Grigoriev I.V."/>
            <person name="Archibald J.M."/>
        </authorList>
    </citation>
    <scope>NUCLEOTIDE SEQUENCE</scope>
    <source>
        <strain evidence="2 4">CCMP2712</strain>
    </source>
</reference>
<reference evidence="4" key="2">
    <citation type="submission" date="2012-11" db="EMBL/GenBank/DDBJ databases">
        <authorList>
            <person name="Kuo A."/>
            <person name="Curtis B.A."/>
            <person name="Tanifuji G."/>
            <person name="Burki F."/>
            <person name="Gruber A."/>
            <person name="Irimia M."/>
            <person name="Maruyama S."/>
            <person name="Arias M.C."/>
            <person name="Ball S.G."/>
            <person name="Gile G.H."/>
            <person name="Hirakawa Y."/>
            <person name="Hopkins J.F."/>
            <person name="Rensing S.A."/>
            <person name="Schmutz J."/>
            <person name="Symeonidi A."/>
            <person name="Elias M."/>
            <person name="Eveleigh R.J."/>
            <person name="Herman E.K."/>
            <person name="Klute M.J."/>
            <person name="Nakayama T."/>
            <person name="Obornik M."/>
            <person name="Reyes-Prieto A."/>
            <person name="Armbrust E.V."/>
            <person name="Aves S.J."/>
            <person name="Beiko R.G."/>
            <person name="Coutinho P."/>
            <person name="Dacks J.B."/>
            <person name="Durnford D.G."/>
            <person name="Fast N.M."/>
            <person name="Green B.R."/>
            <person name="Grisdale C."/>
            <person name="Hempe F."/>
            <person name="Henrissat B."/>
            <person name="Hoppner M.P."/>
            <person name="Ishida K.-I."/>
            <person name="Kim E."/>
            <person name="Koreny L."/>
            <person name="Kroth P.G."/>
            <person name="Liu Y."/>
            <person name="Malik S.-B."/>
            <person name="Maier U.G."/>
            <person name="McRose D."/>
            <person name="Mock T."/>
            <person name="Neilson J.A."/>
            <person name="Onodera N.T."/>
            <person name="Poole A.M."/>
            <person name="Pritham E.J."/>
            <person name="Richards T.A."/>
            <person name="Rocap G."/>
            <person name="Roy S.W."/>
            <person name="Sarai C."/>
            <person name="Schaack S."/>
            <person name="Shirato S."/>
            <person name="Slamovits C.H."/>
            <person name="Spencer D.F."/>
            <person name="Suzuki S."/>
            <person name="Worden A.Z."/>
            <person name="Zauner S."/>
            <person name="Barry K."/>
            <person name="Bell C."/>
            <person name="Bharti A.K."/>
            <person name="Crow J.A."/>
            <person name="Grimwood J."/>
            <person name="Kramer R."/>
            <person name="Lindquist E."/>
            <person name="Lucas S."/>
            <person name="Salamov A."/>
            <person name="McFadden G.I."/>
            <person name="Lane C.E."/>
            <person name="Keeling P.J."/>
            <person name="Gray M.W."/>
            <person name="Grigoriev I.V."/>
            <person name="Archibald J.M."/>
        </authorList>
    </citation>
    <scope>NUCLEOTIDE SEQUENCE</scope>
    <source>
        <strain evidence="4">CCMP2712</strain>
    </source>
</reference>
<proteinExistence type="predicted"/>
<sequence>MGAKRTARQTYGGRPGFGMTGPGVDWAGSWKSWIGKDAIKPVNMTGCRPPNHSYHVSSDKPLQTTTLGGPNAPFRRTMTYERYDPKEAPSDRTKTHAKIFETAMSGVRNDPLAAYHPPPETKVPTTRPEQEPDRWVPMNHNRLSSLYNPLTHDRMEILQVKKDTLVRAHQDVDLIIKKGDPSKPAGNYMSSAETNMYDKKAFNRRKGVTEFLDITHPFRPNFSDNWKDRINKDPKIFYREQGSMVSWMEAAIIGKSKIPFRKTQPPGV</sequence>
<dbReference type="EMBL" id="JH992984">
    <property type="protein sequence ID" value="EKX48685.1"/>
    <property type="molecule type" value="Genomic_DNA"/>
</dbReference>